<comment type="caution">
    <text evidence="1">The sequence shown here is derived from an EMBL/GenBank/DDBJ whole genome shotgun (WGS) entry which is preliminary data.</text>
</comment>
<gene>
    <name evidence="1" type="ORF">CEV33_0478</name>
</gene>
<dbReference type="EMBL" id="NNRL01000157">
    <property type="protein sequence ID" value="OYR13681.1"/>
    <property type="molecule type" value="Genomic_DNA"/>
</dbReference>
<dbReference type="Proteomes" id="UP000216478">
    <property type="component" value="Unassembled WGS sequence"/>
</dbReference>
<organism evidence="1 2">
    <name type="scientific">Brucella grignonensis</name>
    <dbReference type="NCBI Taxonomy" id="94627"/>
    <lineage>
        <taxon>Bacteria</taxon>
        <taxon>Pseudomonadati</taxon>
        <taxon>Pseudomonadota</taxon>
        <taxon>Alphaproteobacteria</taxon>
        <taxon>Hyphomicrobiales</taxon>
        <taxon>Brucellaceae</taxon>
        <taxon>Brucella/Ochrobactrum group</taxon>
        <taxon>Brucella</taxon>
    </lineage>
</organism>
<name>A0A256FGV0_9HYPH</name>
<dbReference type="AlphaFoldDB" id="A0A256FGV0"/>
<accession>A0A256FGV0</accession>
<protein>
    <submittedName>
        <fullName evidence="1">Uncharacterized protein</fullName>
    </submittedName>
</protein>
<evidence type="ECO:0000313" key="2">
    <source>
        <dbReference type="Proteomes" id="UP000216478"/>
    </source>
</evidence>
<sequence length="45" mass="5193">MRSNIQIHFVGCVVFQVDDVNEKPVAVSLPAFLLRIVFFETRFPL</sequence>
<proteinExistence type="predicted"/>
<reference evidence="1 2" key="1">
    <citation type="submission" date="2017-07" db="EMBL/GenBank/DDBJ databases">
        <title>Phylogenetic study on the rhizospheric bacterium Ochrobactrum sp. A44.</title>
        <authorList>
            <person name="Krzyzanowska D.M."/>
            <person name="Ossowicki A."/>
            <person name="Rajewska M."/>
            <person name="Maciag T."/>
            <person name="Kaczynski Z."/>
            <person name="Czerwicka M."/>
            <person name="Jafra S."/>
        </authorList>
    </citation>
    <scope>NUCLEOTIDE SEQUENCE [LARGE SCALE GENOMIC DNA]</scope>
    <source>
        <strain evidence="1 2">OgA9a</strain>
    </source>
</reference>
<keyword evidence="2" id="KW-1185">Reference proteome</keyword>
<evidence type="ECO:0000313" key="1">
    <source>
        <dbReference type="EMBL" id="OYR13681.1"/>
    </source>
</evidence>